<dbReference type="InterPro" id="IPR028098">
    <property type="entry name" value="Glyco_trans_4-like_N"/>
</dbReference>
<sequence>MLFQERAGDRCDGAYFSAAPASPFQKASKALRLRFALKASRAKLLLKKDREQDSPRLRPAIFKGFCRFIVTMADQDEDQRTVVFFHPDLGIGGAERLVVDAAVGLQNRGHKVVIFTSHCDPKHCFEEARDGTLDVRVRGNYLFPASVLSRLTILCSILRQLHLLIHIYLTSELKSLKPASFIVDQLSAGLPILQYLYPDAPILFYCHYPDLLLARGRERIWKRLYRAPFDLLEEWSMSFATAVAVNSEFTKGVVKRTWPKLEKTTELRVVHPCVAVDEAMQGKGKKADKSKMIMDNDSDNTVEEIVDWKDDKIILSINRFERKKDIELAIKAFAAIPENKRQGVRLVIAGGYDSRITENVEYHNELTHLAESLNLQTITAKTVISALSAPLSIPVLFLLSIPANLKDALLRSARLLVYTPSNEHFGIVPLEAMLAGVPVLAANNGGPKETVLDAATGWLRDPDDVPAWTAVMDRVLNDVSAAQRERMRKAGIVRVHNSFARTTMAQRIEQILDDMEQAGPRRPPIFNAVMNFAGIAITFWLGLFVARIFVPNPQKRAA</sequence>
<comment type="catalytic activity">
    <reaction evidence="11 12">
        <text>an alpha-D-Man-(1-&gt;3)-beta-D-Man-(1-&gt;4)-beta-D-GlcNAc-(1-&gt;4)-alpha-D-GlcNAc-diphospho-di-trans,poly-cis-dolichol + GDP-alpha-D-mannose = an alpha-D-Man-(1-&gt;3)-[alpha-D-Man-(1-&gt;6)]-beta-D-Man-(1-&gt;4)-beta-D-GlcNAc-(1-&gt;4)-alpha-D-GlcNAc-diphospho-di-trans,poly-cis-dolichol + GDP + H(+)</text>
        <dbReference type="Rhea" id="RHEA:29519"/>
        <dbReference type="Rhea" id="RHEA-COMP:19513"/>
        <dbReference type="Rhea" id="RHEA-COMP:19515"/>
        <dbReference type="ChEBI" id="CHEBI:15378"/>
        <dbReference type="ChEBI" id="CHEBI:57527"/>
        <dbReference type="ChEBI" id="CHEBI:58189"/>
        <dbReference type="ChEBI" id="CHEBI:132510"/>
        <dbReference type="ChEBI" id="CHEBI:132511"/>
        <dbReference type="EC" id="2.4.1.257"/>
    </reaction>
    <physiologicalReaction direction="left-to-right" evidence="11 12">
        <dbReference type="Rhea" id="RHEA:29520"/>
    </physiologicalReaction>
</comment>
<dbReference type="Pfam" id="PF13439">
    <property type="entry name" value="Glyco_transf_4"/>
    <property type="match status" value="1"/>
</dbReference>
<dbReference type="GO" id="GO:0005789">
    <property type="term" value="C:endoplasmic reticulum membrane"/>
    <property type="evidence" value="ECO:0007669"/>
    <property type="project" value="UniProtKB-SubCell"/>
</dbReference>
<comment type="pathway">
    <text evidence="3 12">Protein modification; protein glycosylation.</text>
</comment>
<protein>
    <recommendedName>
        <fullName evidence="12">Alpha-1,3/1,6-mannosyltransferase ALG2</fullName>
        <ecNumber evidence="12">2.4.1.132</ecNumber>
        <ecNumber evidence="12">2.4.1.257</ecNumber>
    </recommendedName>
    <alternativeName>
        <fullName evidence="12">GDP-Man:Man(1)GlcNAc(2)-PP-Dol alpha-1,3-mannosyltransferase</fullName>
    </alternativeName>
</protein>
<dbReference type="PANTHER" id="PTHR45918">
    <property type="entry name" value="ALPHA-1,3/1,6-MANNOSYLTRANSFERASE ALG2"/>
    <property type="match status" value="1"/>
</dbReference>
<keyword evidence="5 12" id="KW-0808">Transferase</keyword>
<organism evidence="15 16">
    <name type="scientific">Lomentospora prolificans</name>
    <dbReference type="NCBI Taxonomy" id="41688"/>
    <lineage>
        <taxon>Eukaryota</taxon>
        <taxon>Fungi</taxon>
        <taxon>Dikarya</taxon>
        <taxon>Ascomycota</taxon>
        <taxon>Pezizomycotina</taxon>
        <taxon>Sordariomycetes</taxon>
        <taxon>Hypocreomycetidae</taxon>
        <taxon>Microascales</taxon>
        <taxon>Microascaceae</taxon>
        <taxon>Lomentospora</taxon>
    </lineage>
</organism>
<evidence type="ECO:0000259" key="14">
    <source>
        <dbReference type="Pfam" id="PF13439"/>
    </source>
</evidence>
<gene>
    <name evidence="15" type="ORF">jhhlp_008073</name>
</gene>
<proteinExistence type="inferred from homology"/>
<evidence type="ECO:0000256" key="12">
    <source>
        <dbReference type="RuleBase" id="RU367136"/>
    </source>
</evidence>
<dbReference type="PANTHER" id="PTHR45918:SF1">
    <property type="entry name" value="ALPHA-1,3_1,6-MANNOSYLTRANSFERASE ALG2"/>
    <property type="match status" value="1"/>
</dbReference>
<comment type="similarity">
    <text evidence="12">Belongs to the glycosyltransferase group 1 family.</text>
</comment>
<dbReference type="OrthoDB" id="448893at2759"/>
<feature type="transmembrane region" description="Helical" evidence="12">
    <location>
        <begin position="525"/>
        <end position="550"/>
    </location>
</feature>
<evidence type="ECO:0000256" key="5">
    <source>
        <dbReference type="ARBA" id="ARBA00022679"/>
    </source>
</evidence>
<evidence type="ECO:0000313" key="15">
    <source>
        <dbReference type="EMBL" id="PKS05556.1"/>
    </source>
</evidence>
<dbReference type="GO" id="GO:0004378">
    <property type="term" value="F:GDP-Man:Man(1)GlcNAc(2)-PP-Dol alpha-1,3-mannosyltransferase activity"/>
    <property type="evidence" value="ECO:0007669"/>
    <property type="project" value="UniProtKB-UniRule"/>
</dbReference>
<dbReference type="STRING" id="41688.A0A2N3MZE8"/>
<keyword evidence="9 12" id="KW-0472">Membrane</keyword>
<evidence type="ECO:0000256" key="7">
    <source>
        <dbReference type="ARBA" id="ARBA00022824"/>
    </source>
</evidence>
<dbReference type="InterPro" id="IPR027054">
    <property type="entry name" value="ALG2"/>
</dbReference>
<dbReference type="InterPro" id="IPR001296">
    <property type="entry name" value="Glyco_trans_1"/>
</dbReference>
<name>A0A2N3MZE8_9PEZI</name>
<comment type="catalytic activity">
    <reaction evidence="10 12">
        <text>a beta-D-Man-(1-&gt;4)-beta-D-GlcNAc-(1-&gt;4)-alpha-D-GlcNAc-diphospho-di-trans,poly-cis-dolichol + GDP-alpha-D-mannose = an alpha-D-Man-(1-&gt;3)-beta-D-Man-(1-&gt;4)-beta-D-GlcNAc-(1-&gt;4)-alpha-D-GlcNAc-diphospho-di-trans,poly-cis-dolichol + GDP + H(+)</text>
        <dbReference type="Rhea" id="RHEA:29515"/>
        <dbReference type="Rhea" id="RHEA-COMP:19511"/>
        <dbReference type="Rhea" id="RHEA-COMP:19513"/>
        <dbReference type="ChEBI" id="CHEBI:15378"/>
        <dbReference type="ChEBI" id="CHEBI:57527"/>
        <dbReference type="ChEBI" id="CHEBI:58189"/>
        <dbReference type="ChEBI" id="CHEBI:58472"/>
        <dbReference type="ChEBI" id="CHEBI:132510"/>
        <dbReference type="EC" id="2.4.1.132"/>
    </reaction>
    <physiologicalReaction direction="left-to-right" evidence="10 12">
        <dbReference type="Rhea" id="RHEA:29516"/>
    </physiologicalReaction>
</comment>
<accession>A0A2N3MZE8</accession>
<evidence type="ECO:0000256" key="2">
    <source>
        <dbReference type="ARBA" id="ARBA00004586"/>
    </source>
</evidence>
<evidence type="ECO:0000256" key="10">
    <source>
        <dbReference type="ARBA" id="ARBA00045103"/>
    </source>
</evidence>
<dbReference type="Pfam" id="PF00534">
    <property type="entry name" value="Glycos_transf_1"/>
    <property type="match status" value="1"/>
</dbReference>
<comment type="function">
    <text evidence="1 12">Mannosylates Man(2)GlcNAc(2)-dolichol diphosphate and Man(1)GlcNAc(2)-dolichol diphosphate to form Man(3)GlcNAc(2)-dolichol diphosphate.</text>
</comment>
<evidence type="ECO:0000313" key="16">
    <source>
        <dbReference type="Proteomes" id="UP000233524"/>
    </source>
</evidence>
<dbReference type="InParanoid" id="A0A2N3MZE8"/>
<evidence type="ECO:0000259" key="13">
    <source>
        <dbReference type="Pfam" id="PF00534"/>
    </source>
</evidence>
<evidence type="ECO:0000256" key="1">
    <source>
        <dbReference type="ARBA" id="ARBA00003142"/>
    </source>
</evidence>
<feature type="domain" description="Glycosyltransferase subfamily 4-like N-terminal" evidence="14">
    <location>
        <begin position="91"/>
        <end position="277"/>
    </location>
</feature>
<dbReference type="EC" id="2.4.1.132" evidence="12"/>
<evidence type="ECO:0000256" key="9">
    <source>
        <dbReference type="ARBA" id="ARBA00023136"/>
    </source>
</evidence>
<dbReference type="Gene3D" id="3.40.50.2000">
    <property type="entry name" value="Glycogen Phosphorylase B"/>
    <property type="match status" value="2"/>
</dbReference>
<evidence type="ECO:0000256" key="4">
    <source>
        <dbReference type="ARBA" id="ARBA00022676"/>
    </source>
</evidence>
<reference evidence="15 16" key="1">
    <citation type="journal article" date="2017" name="G3 (Bethesda)">
        <title>First Draft Genome Sequence of the Pathogenic Fungus Lomentospora prolificans (Formerly Scedosporium prolificans).</title>
        <authorList>
            <person name="Luo R."/>
            <person name="Zimin A."/>
            <person name="Workman R."/>
            <person name="Fan Y."/>
            <person name="Pertea G."/>
            <person name="Grossman N."/>
            <person name="Wear M.P."/>
            <person name="Jia B."/>
            <person name="Miller H."/>
            <person name="Casadevall A."/>
            <person name="Timp W."/>
            <person name="Zhang S.X."/>
            <person name="Salzberg S.L."/>
        </authorList>
    </citation>
    <scope>NUCLEOTIDE SEQUENCE [LARGE SCALE GENOMIC DNA]</scope>
    <source>
        <strain evidence="15 16">JHH-5317</strain>
    </source>
</reference>
<dbReference type="CDD" id="cd03805">
    <property type="entry name" value="GT4_ALG2-like"/>
    <property type="match status" value="1"/>
</dbReference>
<dbReference type="UniPathway" id="UPA00378"/>
<keyword evidence="7 12" id="KW-0256">Endoplasmic reticulum</keyword>
<dbReference type="Proteomes" id="UP000233524">
    <property type="component" value="Unassembled WGS sequence"/>
</dbReference>
<evidence type="ECO:0000256" key="3">
    <source>
        <dbReference type="ARBA" id="ARBA00004922"/>
    </source>
</evidence>
<keyword evidence="8 12" id="KW-1133">Transmembrane helix</keyword>
<dbReference type="AlphaFoldDB" id="A0A2N3MZE8"/>
<dbReference type="GO" id="GO:0102704">
    <property type="term" value="F:GDP-Man:Man(2)GlcNAc(2)-PP-Dol alpha-1,6-mannosyltransferase activity"/>
    <property type="evidence" value="ECO:0007669"/>
    <property type="project" value="UniProtKB-UniRule"/>
</dbReference>
<keyword evidence="4 12" id="KW-0328">Glycosyltransferase</keyword>
<dbReference type="EMBL" id="NLAX01001584">
    <property type="protein sequence ID" value="PKS05556.1"/>
    <property type="molecule type" value="Genomic_DNA"/>
</dbReference>
<evidence type="ECO:0000256" key="6">
    <source>
        <dbReference type="ARBA" id="ARBA00022692"/>
    </source>
</evidence>
<keyword evidence="16" id="KW-1185">Reference proteome</keyword>
<dbReference type="SUPFAM" id="SSF53756">
    <property type="entry name" value="UDP-Glycosyltransferase/glycogen phosphorylase"/>
    <property type="match status" value="1"/>
</dbReference>
<comment type="caution">
    <text evidence="15">The sequence shown here is derived from an EMBL/GenBank/DDBJ whole genome shotgun (WGS) entry which is preliminary data.</text>
</comment>
<feature type="domain" description="Glycosyl transferase family 1" evidence="13">
    <location>
        <begin position="309"/>
        <end position="491"/>
    </location>
</feature>
<dbReference type="EC" id="2.4.1.257" evidence="12"/>
<comment type="subcellular location">
    <subcellularLocation>
        <location evidence="2 12">Endoplasmic reticulum membrane</location>
    </subcellularLocation>
</comment>
<keyword evidence="6 12" id="KW-0812">Transmembrane</keyword>
<evidence type="ECO:0000256" key="8">
    <source>
        <dbReference type="ARBA" id="ARBA00022989"/>
    </source>
</evidence>
<dbReference type="VEuPathDB" id="FungiDB:jhhlp_008073"/>
<dbReference type="FunCoup" id="A0A2N3MZE8">
    <property type="interactions" value="702"/>
</dbReference>
<evidence type="ECO:0000256" key="11">
    <source>
        <dbReference type="ARBA" id="ARBA00045104"/>
    </source>
</evidence>